<sequence length="138" mass="14706">MRRAAPLLILTLSLAACQQNSRADDRLADADAQERARQEKAAKDMVAQTEDQVRVKMLEQRVAVLEAQVAAMQGDRKLLDAQLVEQRLNQIEAGRVGAGDPAPAATPSASGPVGRAPSPAQKPAATPPARKPLVLDLR</sequence>
<dbReference type="RefSeq" id="WP_219020424.1">
    <property type="nucleotide sequence ID" value="NZ_CP079203.1"/>
</dbReference>
<dbReference type="EMBL" id="JAOBTW010000010">
    <property type="protein sequence ID" value="MDZ7282638.1"/>
    <property type="molecule type" value="Genomic_DNA"/>
</dbReference>
<accession>A0ABU5LRU6</accession>
<dbReference type="Proteomes" id="UP001292182">
    <property type="component" value="Unassembled WGS sequence"/>
</dbReference>
<evidence type="ECO:0000313" key="2">
    <source>
        <dbReference type="EMBL" id="MDZ7282638.1"/>
    </source>
</evidence>
<feature type="region of interest" description="Disordered" evidence="1">
    <location>
        <begin position="94"/>
        <end position="138"/>
    </location>
</feature>
<feature type="compositionally biased region" description="Low complexity" evidence="1">
    <location>
        <begin position="98"/>
        <end position="114"/>
    </location>
</feature>
<organism evidence="2 3">
    <name type="scientific">Sphingomonas sanguinis</name>
    <dbReference type="NCBI Taxonomy" id="33051"/>
    <lineage>
        <taxon>Bacteria</taxon>
        <taxon>Pseudomonadati</taxon>
        <taxon>Pseudomonadota</taxon>
        <taxon>Alphaproteobacteria</taxon>
        <taxon>Sphingomonadales</taxon>
        <taxon>Sphingomonadaceae</taxon>
        <taxon>Sphingomonas</taxon>
    </lineage>
</organism>
<name>A0ABU5LRU6_9SPHN</name>
<evidence type="ECO:0000256" key="1">
    <source>
        <dbReference type="SAM" id="MobiDB-lite"/>
    </source>
</evidence>
<protein>
    <recommendedName>
        <fullName evidence="4">Lipoprotein</fullName>
    </recommendedName>
</protein>
<keyword evidence="3" id="KW-1185">Reference proteome</keyword>
<evidence type="ECO:0008006" key="4">
    <source>
        <dbReference type="Google" id="ProtNLM"/>
    </source>
</evidence>
<evidence type="ECO:0000313" key="3">
    <source>
        <dbReference type="Proteomes" id="UP001292182"/>
    </source>
</evidence>
<reference evidence="3" key="1">
    <citation type="submission" date="2023-07" db="EMBL/GenBank/DDBJ databases">
        <title>Whole genome sequence analysis of rice epiphytic Sphingomonas sanguinis OsEp_Plm_15B2.</title>
        <authorList>
            <person name="Sahu K.P."/>
            <person name="Asharani P."/>
            <person name="Reddy B."/>
            <person name="Kumar A."/>
        </authorList>
    </citation>
    <scope>NUCLEOTIDE SEQUENCE [LARGE SCALE GENOMIC DNA]</scope>
    <source>
        <strain evidence="3">OsEp_Plm_15B2</strain>
    </source>
</reference>
<dbReference type="PROSITE" id="PS51257">
    <property type="entry name" value="PROKAR_LIPOPROTEIN"/>
    <property type="match status" value="1"/>
</dbReference>
<proteinExistence type="predicted"/>
<comment type="caution">
    <text evidence="2">The sequence shown here is derived from an EMBL/GenBank/DDBJ whole genome shotgun (WGS) entry which is preliminary data.</text>
</comment>
<gene>
    <name evidence="2" type="ORF">N4G62_11435</name>
</gene>